<dbReference type="Pfam" id="PF00026">
    <property type="entry name" value="Asp"/>
    <property type="match status" value="1"/>
</dbReference>
<dbReference type="EMBL" id="JQDR03010210">
    <property type="protein sequence ID" value="KAA0194581.1"/>
    <property type="molecule type" value="Genomic_DNA"/>
</dbReference>
<protein>
    <recommendedName>
        <fullName evidence="3">Peptidase A1 domain-containing protein</fullName>
    </recommendedName>
</protein>
<dbReference type="GO" id="GO:0006508">
    <property type="term" value="P:proteolysis"/>
    <property type="evidence" value="ECO:0007669"/>
    <property type="project" value="InterPro"/>
</dbReference>
<comment type="caution">
    <text evidence="4">The sequence shown here is derived from an EMBL/GenBank/DDBJ whole genome shotgun (WGS) entry which is preliminary data.</text>
</comment>
<evidence type="ECO:0000259" key="3">
    <source>
        <dbReference type="PROSITE" id="PS51767"/>
    </source>
</evidence>
<organism evidence="4">
    <name type="scientific">Hyalella azteca</name>
    <name type="common">Amphipod</name>
    <dbReference type="NCBI Taxonomy" id="294128"/>
    <lineage>
        <taxon>Eukaryota</taxon>
        <taxon>Metazoa</taxon>
        <taxon>Ecdysozoa</taxon>
        <taxon>Arthropoda</taxon>
        <taxon>Crustacea</taxon>
        <taxon>Multicrustacea</taxon>
        <taxon>Malacostraca</taxon>
        <taxon>Eumalacostraca</taxon>
        <taxon>Peracarida</taxon>
        <taxon>Amphipoda</taxon>
        <taxon>Senticaudata</taxon>
        <taxon>Talitrida</taxon>
        <taxon>Talitroidea</taxon>
        <taxon>Hyalellidae</taxon>
        <taxon>Hyalella</taxon>
    </lineage>
</organism>
<accession>A0A6A0H068</accession>
<reference evidence="4" key="3">
    <citation type="submission" date="2019-06" db="EMBL/GenBank/DDBJ databases">
        <authorList>
            <person name="Poynton C."/>
            <person name="Hasenbein S."/>
            <person name="Benoit J.B."/>
            <person name="Sepulveda M.S."/>
            <person name="Poelchau M.F."/>
            <person name="Murali S.C."/>
            <person name="Chen S."/>
            <person name="Glastad K.M."/>
            <person name="Werren J.H."/>
            <person name="Vineis J.H."/>
            <person name="Bowen J.L."/>
            <person name="Friedrich M."/>
            <person name="Jones J."/>
            <person name="Robertson H.M."/>
            <person name="Feyereisen R."/>
            <person name="Mechler-Hickson A."/>
            <person name="Mathers N."/>
            <person name="Lee C.E."/>
            <person name="Colbourne J.K."/>
            <person name="Biales A."/>
            <person name="Johnston J.S."/>
            <person name="Wellborn G.A."/>
            <person name="Rosendale A.J."/>
            <person name="Cridge A.G."/>
            <person name="Munoz-Torres M.C."/>
            <person name="Bain P.A."/>
            <person name="Manny A.R."/>
            <person name="Major K.M."/>
            <person name="Lambert F.N."/>
            <person name="Vulpe C.D."/>
            <person name="Tuck P."/>
            <person name="Blalock B.J."/>
            <person name="Lin Y.-Y."/>
            <person name="Smith M.E."/>
            <person name="Ochoa-Acuna H."/>
            <person name="Chen M.-J.M."/>
            <person name="Childers C.P."/>
            <person name="Qu J."/>
            <person name="Dugan S."/>
            <person name="Lee S.L."/>
            <person name="Chao H."/>
            <person name="Dinh H."/>
            <person name="Han Y."/>
            <person name="Doddapaneni H."/>
            <person name="Worley K.C."/>
            <person name="Muzny D.M."/>
            <person name="Gibbs R.A."/>
            <person name="Richards S."/>
        </authorList>
    </citation>
    <scope>NUCLEOTIDE SEQUENCE</scope>
    <source>
        <strain evidence="4">HAZT.00-mixed</strain>
        <tissue evidence="4">Whole organism</tissue>
    </source>
</reference>
<feature type="disulfide bond" evidence="2">
    <location>
        <begin position="44"/>
        <end position="51"/>
    </location>
</feature>
<dbReference type="PANTHER" id="PTHR47966:SF51">
    <property type="entry name" value="BETA-SITE APP-CLEAVING ENZYME, ISOFORM A-RELATED"/>
    <property type="match status" value="1"/>
</dbReference>
<dbReference type="InterPro" id="IPR001461">
    <property type="entry name" value="Aspartic_peptidase_A1"/>
</dbReference>
<dbReference type="GO" id="GO:0004190">
    <property type="term" value="F:aspartic-type endopeptidase activity"/>
    <property type="evidence" value="ECO:0007669"/>
    <property type="project" value="InterPro"/>
</dbReference>
<feature type="domain" description="Peptidase A1" evidence="3">
    <location>
        <begin position="13"/>
        <end position="108"/>
    </location>
</feature>
<dbReference type="OrthoDB" id="771136at2759"/>
<gene>
    <name evidence="4" type="ORF">HAZT_HAZT004641</name>
</gene>
<dbReference type="Gene3D" id="2.40.70.10">
    <property type="entry name" value="Acid Proteases"/>
    <property type="match status" value="1"/>
</dbReference>
<dbReference type="PROSITE" id="PS51767">
    <property type="entry name" value="PEPTIDASE_A1"/>
    <property type="match status" value="1"/>
</dbReference>
<evidence type="ECO:0000256" key="1">
    <source>
        <dbReference type="ARBA" id="ARBA00007447"/>
    </source>
</evidence>
<dbReference type="FunFam" id="2.40.70.10:FF:000039">
    <property type="entry name" value="Cathepsin D preproprotein"/>
    <property type="match status" value="1"/>
</dbReference>
<proteinExistence type="inferred from homology"/>
<evidence type="ECO:0000256" key="2">
    <source>
        <dbReference type="PIRSR" id="PIRSR601461-2"/>
    </source>
</evidence>
<dbReference type="InterPro" id="IPR001969">
    <property type="entry name" value="Aspartic_peptidase_AS"/>
</dbReference>
<dbReference type="PROSITE" id="PS00141">
    <property type="entry name" value="ASP_PROTEASE"/>
    <property type="match status" value="1"/>
</dbReference>
<dbReference type="InterPro" id="IPR033121">
    <property type="entry name" value="PEPTIDASE_A1"/>
</dbReference>
<dbReference type="InterPro" id="IPR021109">
    <property type="entry name" value="Peptidase_aspartic_dom_sf"/>
</dbReference>
<reference evidence="4" key="2">
    <citation type="journal article" date="2018" name="Environ. Sci. Technol.">
        <title>The Toxicogenome of Hyalella azteca: A Model for Sediment Ecotoxicology and Evolutionary Toxicology.</title>
        <authorList>
            <person name="Poynton H.C."/>
            <person name="Hasenbein S."/>
            <person name="Benoit J.B."/>
            <person name="Sepulveda M.S."/>
            <person name="Poelchau M.F."/>
            <person name="Hughes D.S.T."/>
            <person name="Murali S.C."/>
            <person name="Chen S."/>
            <person name="Glastad K.M."/>
            <person name="Goodisman M.A.D."/>
            <person name="Werren J.H."/>
            <person name="Vineis J.H."/>
            <person name="Bowen J.L."/>
            <person name="Friedrich M."/>
            <person name="Jones J."/>
            <person name="Robertson H.M."/>
            <person name="Feyereisen R."/>
            <person name="Mechler-Hickson A."/>
            <person name="Mathers N."/>
            <person name="Lee C.E."/>
            <person name="Colbourne J.K."/>
            <person name="Biales A."/>
            <person name="Johnston J.S."/>
            <person name="Wellborn G.A."/>
            <person name="Rosendale A.J."/>
            <person name="Cridge A.G."/>
            <person name="Munoz-Torres M.C."/>
            <person name="Bain P.A."/>
            <person name="Manny A.R."/>
            <person name="Major K.M."/>
            <person name="Lambert F.N."/>
            <person name="Vulpe C.D."/>
            <person name="Tuck P."/>
            <person name="Blalock B.J."/>
            <person name="Lin Y.Y."/>
            <person name="Smith M.E."/>
            <person name="Ochoa-Acuna H."/>
            <person name="Chen M.M."/>
            <person name="Childers C.P."/>
            <person name="Qu J."/>
            <person name="Dugan S."/>
            <person name="Lee S.L."/>
            <person name="Chao H."/>
            <person name="Dinh H."/>
            <person name="Han Y."/>
            <person name="Doddapaneni H."/>
            <person name="Worley K.C."/>
            <person name="Muzny D.M."/>
            <person name="Gibbs R.A."/>
            <person name="Richards S."/>
        </authorList>
    </citation>
    <scope>NUCLEOTIDE SEQUENCE</scope>
    <source>
        <strain evidence="4">HAZT.00-mixed</strain>
        <tissue evidence="4">Whole organism</tissue>
    </source>
</reference>
<sequence length="108" mass="12004">MPEPLSNYMDAQYYGPISIGTPPQSFLVVFDTGSSNLWVPSKQCHWTNIACLLHNKYNSAKSSTYVKNGTEFKIQYGSGSLSGYLSTDTVNVSVMSYRARCDELPCLM</sequence>
<dbReference type="SUPFAM" id="SSF50630">
    <property type="entry name" value="Acid proteases"/>
    <property type="match status" value="1"/>
</dbReference>
<dbReference type="AlphaFoldDB" id="A0A6A0H068"/>
<dbReference type="GO" id="GO:0005764">
    <property type="term" value="C:lysosome"/>
    <property type="evidence" value="ECO:0007669"/>
    <property type="project" value="TreeGrafter"/>
</dbReference>
<reference evidence="4" key="1">
    <citation type="submission" date="2014-08" db="EMBL/GenBank/DDBJ databases">
        <authorList>
            <person name="Murali S."/>
            <person name="Richards S."/>
            <person name="Bandaranaike D."/>
            <person name="Bellair M."/>
            <person name="Blankenburg K."/>
            <person name="Chao H."/>
            <person name="Dinh H."/>
            <person name="Doddapaneni H."/>
            <person name="Dugan-Rocha S."/>
            <person name="Elkadiri S."/>
            <person name="Gnanaolivu R."/>
            <person name="Hughes D."/>
            <person name="Lee S."/>
            <person name="Li M."/>
            <person name="Ming W."/>
            <person name="Munidasa M."/>
            <person name="Muniz J."/>
            <person name="Nguyen L."/>
            <person name="Osuji N."/>
            <person name="Pu L.-L."/>
            <person name="Puazo M."/>
            <person name="Skinner E."/>
            <person name="Qu C."/>
            <person name="Quiroz J."/>
            <person name="Raj R."/>
            <person name="Weissenberger G."/>
            <person name="Xin Y."/>
            <person name="Zou X."/>
            <person name="Han Y."/>
            <person name="Worley K."/>
            <person name="Muzny D."/>
            <person name="Gibbs R."/>
        </authorList>
    </citation>
    <scope>NUCLEOTIDE SEQUENCE</scope>
    <source>
        <strain evidence="4">HAZT.00-mixed</strain>
        <tissue evidence="4">Whole organism</tissue>
    </source>
</reference>
<evidence type="ECO:0000313" key="4">
    <source>
        <dbReference type="EMBL" id="KAA0194581.1"/>
    </source>
</evidence>
<keyword evidence="2" id="KW-1015">Disulfide bond</keyword>
<comment type="similarity">
    <text evidence="1">Belongs to the peptidase A1 family.</text>
</comment>
<name>A0A6A0H068_HYAAZ</name>
<dbReference type="Proteomes" id="UP000711488">
    <property type="component" value="Unassembled WGS sequence"/>
</dbReference>
<dbReference type="PANTHER" id="PTHR47966">
    <property type="entry name" value="BETA-SITE APP-CLEAVING ENZYME, ISOFORM A-RELATED"/>
    <property type="match status" value="1"/>
</dbReference>